<organism evidence="2 3">
    <name type="scientific">Pisolithus microcarpus 441</name>
    <dbReference type="NCBI Taxonomy" id="765257"/>
    <lineage>
        <taxon>Eukaryota</taxon>
        <taxon>Fungi</taxon>
        <taxon>Dikarya</taxon>
        <taxon>Basidiomycota</taxon>
        <taxon>Agaricomycotina</taxon>
        <taxon>Agaricomycetes</taxon>
        <taxon>Agaricomycetidae</taxon>
        <taxon>Boletales</taxon>
        <taxon>Sclerodermatineae</taxon>
        <taxon>Pisolithaceae</taxon>
        <taxon>Pisolithus</taxon>
    </lineage>
</organism>
<reference evidence="2 3" key="1">
    <citation type="submission" date="2014-04" db="EMBL/GenBank/DDBJ databases">
        <authorList>
            <consortium name="DOE Joint Genome Institute"/>
            <person name="Kuo A."/>
            <person name="Kohler A."/>
            <person name="Costa M.D."/>
            <person name="Nagy L.G."/>
            <person name="Floudas D."/>
            <person name="Copeland A."/>
            <person name="Barry K.W."/>
            <person name="Cichocki N."/>
            <person name="Veneault-Fourrey C."/>
            <person name="LaButti K."/>
            <person name="Lindquist E.A."/>
            <person name="Lipzen A."/>
            <person name="Lundell T."/>
            <person name="Morin E."/>
            <person name="Murat C."/>
            <person name="Sun H."/>
            <person name="Tunlid A."/>
            <person name="Henrissat B."/>
            <person name="Grigoriev I.V."/>
            <person name="Hibbett D.S."/>
            <person name="Martin F."/>
            <person name="Nordberg H.P."/>
            <person name="Cantor M.N."/>
            <person name="Hua S.X."/>
        </authorList>
    </citation>
    <scope>NUCLEOTIDE SEQUENCE [LARGE SCALE GENOMIC DNA]</scope>
    <source>
        <strain evidence="2 3">441</strain>
    </source>
</reference>
<keyword evidence="1" id="KW-0472">Membrane</keyword>
<evidence type="ECO:0000313" key="3">
    <source>
        <dbReference type="Proteomes" id="UP000054018"/>
    </source>
</evidence>
<sequence length="63" mass="7545">VCIRVEHAFMALKGHFQLLQELRLHMGKDNNLHIAVYWITTCIILHNMIIHFEEKLGEETMQW</sequence>
<reference evidence="3" key="2">
    <citation type="submission" date="2015-01" db="EMBL/GenBank/DDBJ databases">
        <title>Evolutionary Origins and Diversification of the Mycorrhizal Mutualists.</title>
        <authorList>
            <consortium name="DOE Joint Genome Institute"/>
            <consortium name="Mycorrhizal Genomics Consortium"/>
            <person name="Kohler A."/>
            <person name="Kuo A."/>
            <person name="Nagy L.G."/>
            <person name="Floudas D."/>
            <person name="Copeland A."/>
            <person name="Barry K.W."/>
            <person name="Cichocki N."/>
            <person name="Veneault-Fourrey C."/>
            <person name="LaButti K."/>
            <person name="Lindquist E.A."/>
            <person name="Lipzen A."/>
            <person name="Lundell T."/>
            <person name="Morin E."/>
            <person name="Murat C."/>
            <person name="Riley R."/>
            <person name="Ohm R."/>
            <person name="Sun H."/>
            <person name="Tunlid A."/>
            <person name="Henrissat B."/>
            <person name="Grigoriev I.V."/>
            <person name="Hibbett D.S."/>
            <person name="Martin F."/>
        </authorList>
    </citation>
    <scope>NUCLEOTIDE SEQUENCE [LARGE SCALE GENOMIC DNA]</scope>
    <source>
        <strain evidence="3">441</strain>
    </source>
</reference>
<dbReference type="Proteomes" id="UP000054018">
    <property type="component" value="Unassembled WGS sequence"/>
</dbReference>
<keyword evidence="3" id="KW-1185">Reference proteome</keyword>
<evidence type="ECO:0000313" key="2">
    <source>
        <dbReference type="EMBL" id="KIK19863.1"/>
    </source>
</evidence>
<evidence type="ECO:0008006" key="4">
    <source>
        <dbReference type="Google" id="ProtNLM"/>
    </source>
</evidence>
<feature type="non-terminal residue" evidence="2">
    <location>
        <position position="63"/>
    </location>
</feature>
<protein>
    <recommendedName>
        <fullName evidence="4">DDE Tnp4 domain-containing protein</fullName>
    </recommendedName>
</protein>
<keyword evidence="1" id="KW-0812">Transmembrane</keyword>
<keyword evidence="1" id="KW-1133">Transmembrane helix</keyword>
<dbReference type="OrthoDB" id="2499472at2759"/>
<proteinExistence type="predicted"/>
<dbReference type="AlphaFoldDB" id="A0A0C9ZIR1"/>
<feature type="transmembrane region" description="Helical" evidence="1">
    <location>
        <begin position="34"/>
        <end position="52"/>
    </location>
</feature>
<evidence type="ECO:0000256" key="1">
    <source>
        <dbReference type="SAM" id="Phobius"/>
    </source>
</evidence>
<name>A0A0C9ZIR1_9AGAM</name>
<dbReference type="EMBL" id="KN833776">
    <property type="protein sequence ID" value="KIK19863.1"/>
    <property type="molecule type" value="Genomic_DNA"/>
</dbReference>
<feature type="non-terminal residue" evidence="2">
    <location>
        <position position="1"/>
    </location>
</feature>
<dbReference type="HOGENOM" id="CLU_201513_1_0_1"/>
<gene>
    <name evidence="2" type="ORF">PISMIDRAFT_42112</name>
</gene>
<accession>A0A0C9ZIR1</accession>